<evidence type="ECO:0000256" key="3">
    <source>
        <dbReference type="ARBA" id="ARBA00022448"/>
    </source>
</evidence>
<accession>Q1MQS4</accession>
<dbReference type="eggNOG" id="COG4145">
    <property type="taxonomic scope" value="Bacteria"/>
</dbReference>
<dbReference type="GO" id="GO:0036376">
    <property type="term" value="P:sodium ion export across plasma membrane"/>
    <property type="evidence" value="ECO:0007669"/>
    <property type="project" value="InterPro"/>
</dbReference>
<evidence type="ECO:0000256" key="8">
    <source>
        <dbReference type="RuleBase" id="RU362091"/>
    </source>
</evidence>
<dbReference type="PANTHER" id="PTHR48086:SF4">
    <property type="entry name" value="SODIUM_PANTOTHENATE SYMPORTER"/>
    <property type="match status" value="1"/>
</dbReference>
<dbReference type="NCBIfam" id="TIGR00813">
    <property type="entry name" value="sss"/>
    <property type="match status" value="1"/>
</dbReference>
<evidence type="ECO:0000256" key="6">
    <source>
        <dbReference type="ARBA" id="ARBA00022989"/>
    </source>
</evidence>
<feature type="transmembrane region" description="Helical" evidence="9">
    <location>
        <begin position="431"/>
        <end position="450"/>
    </location>
</feature>
<keyword evidence="4" id="KW-1003">Cell membrane</keyword>
<feature type="transmembrane region" description="Helical" evidence="9">
    <location>
        <begin position="278"/>
        <end position="303"/>
    </location>
</feature>
<feature type="transmembrane region" description="Helical" evidence="9">
    <location>
        <begin position="46"/>
        <end position="67"/>
    </location>
</feature>
<proteinExistence type="inferred from homology"/>
<feature type="transmembrane region" description="Helical" evidence="9">
    <location>
        <begin position="456"/>
        <end position="475"/>
    </location>
</feature>
<dbReference type="KEGG" id="lip:LI0599"/>
<keyword evidence="11" id="KW-1185">Reference proteome</keyword>
<feature type="transmembrane region" description="Helical" evidence="9">
    <location>
        <begin position="6"/>
        <end position="25"/>
    </location>
</feature>
<feature type="transmembrane region" description="Helical" evidence="9">
    <location>
        <begin position="191"/>
        <end position="209"/>
    </location>
</feature>
<evidence type="ECO:0000313" key="11">
    <source>
        <dbReference type="Proteomes" id="UP000002430"/>
    </source>
</evidence>
<dbReference type="PROSITE" id="PS00457">
    <property type="entry name" value="NA_SOLUT_SYMP_2"/>
    <property type="match status" value="1"/>
</dbReference>
<dbReference type="InterPro" id="IPR050277">
    <property type="entry name" value="Sodium:Solute_Symporter"/>
</dbReference>
<name>Q1MQS4_LAWIP</name>
<dbReference type="Proteomes" id="UP000002430">
    <property type="component" value="Chromosome"/>
</dbReference>
<feature type="transmembrane region" description="Helical" evidence="9">
    <location>
        <begin position="160"/>
        <end position="179"/>
    </location>
</feature>
<dbReference type="CDD" id="cd10327">
    <property type="entry name" value="SLC5sbd_PanF"/>
    <property type="match status" value="1"/>
</dbReference>
<keyword evidence="6 9" id="KW-1133">Transmembrane helix</keyword>
<dbReference type="STRING" id="363253.LI0599"/>
<keyword evidence="5 9" id="KW-0812">Transmembrane</keyword>
<reference evidence="10 11" key="1">
    <citation type="submission" date="2005-11" db="EMBL/GenBank/DDBJ databases">
        <title>The complete genome sequence of Lawsonia intracellularis: the causative agent of proliferative enteropathy.</title>
        <authorList>
            <person name="Kaur K."/>
            <person name="Zhang Q."/>
            <person name="Beckler D."/>
            <person name="Munir S."/>
            <person name="Li L."/>
            <person name="Kinsley K."/>
            <person name="Herron L."/>
            <person name="Peterson A."/>
            <person name="May B."/>
            <person name="Singh S."/>
            <person name="Gebhart C."/>
            <person name="Kapur V."/>
        </authorList>
    </citation>
    <scope>NUCLEOTIDE SEQUENCE [LARGE SCALE GENOMIC DNA]</scope>
    <source>
        <strain evidence="10 11">PHE/MN1-00</strain>
    </source>
</reference>
<dbReference type="NCBIfam" id="TIGR02119">
    <property type="entry name" value="panF"/>
    <property type="match status" value="1"/>
</dbReference>
<sequence length="493" mass="53911">MQQYIIFIPIIIYLGLTFFIALLTNKHLTITNSDTFIKEYFIGSRSMGGFILAMSIIASYTSASSFIGGPGAAYEYGLSWVLLAMIQAPVAFLTLGILGKRFAIMARKVNAVTLVDFLRVRYQSDILVVFCCIGLLTFFMAAMLAQFIGGARLFQTITGFSYEYGLVIFVLTVTFYTVVGGFRAVVTTDALQGIVMAISSILILCVVIYNGGGIENCILTLKNIDPGLITPTGPDGLLSPTLMFSFWILIGFGVLGLPQTAQKCMGYKNSYSMHKAMIIGTVVIGFMLLNIHLAGVFGRVIIPDLSIGDFVMPSLIVKLLPEFWAGLFIAGPLAAIMSTVDTMLLLASAVIVKDVYIHYKWKGDISSVSQKHIKQISTGCTLLLGLLVFVLALDPPMLLVWINLFAFGGLEVVFLWPILFGIYWKKANATGAICAIITGMITFWSISIFNFSFGNVYSIVPSLLLSGIAFIIGSYQGQPTSKEILWLFWGEKE</sequence>
<dbReference type="PANTHER" id="PTHR48086">
    <property type="entry name" value="SODIUM/PROLINE SYMPORTER-RELATED"/>
    <property type="match status" value="1"/>
</dbReference>
<dbReference type="GO" id="GO:0015233">
    <property type="term" value="F:pantothenate transmembrane transporter activity"/>
    <property type="evidence" value="ECO:0007669"/>
    <property type="project" value="InterPro"/>
</dbReference>
<dbReference type="RefSeq" id="WP_011526682.1">
    <property type="nucleotide sequence ID" value="NC_008011.1"/>
</dbReference>
<keyword evidence="3" id="KW-0813">Transport</keyword>
<feature type="transmembrane region" description="Helical" evidence="9">
    <location>
        <begin position="126"/>
        <end position="148"/>
    </location>
</feature>
<evidence type="ECO:0000256" key="5">
    <source>
        <dbReference type="ARBA" id="ARBA00022692"/>
    </source>
</evidence>
<dbReference type="PROSITE" id="PS00456">
    <property type="entry name" value="NA_SOLUT_SYMP_1"/>
    <property type="match status" value="1"/>
</dbReference>
<dbReference type="HOGENOM" id="CLU_018808_15_1_7"/>
<dbReference type="OrthoDB" id="9814523at2"/>
<dbReference type="Pfam" id="PF00474">
    <property type="entry name" value="SSF"/>
    <property type="match status" value="1"/>
</dbReference>
<dbReference type="InterPro" id="IPR011849">
    <property type="entry name" value="Na/pantothenate_symporter"/>
</dbReference>
<evidence type="ECO:0000256" key="9">
    <source>
        <dbReference type="SAM" id="Phobius"/>
    </source>
</evidence>
<comment type="subcellular location">
    <subcellularLocation>
        <location evidence="1">Membrane</location>
        <topology evidence="1">Multi-pass membrane protein</topology>
    </subcellularLocation>
</comment>
<evidence type="ECO:0000256" key="4">
    <source>
        <dbReference type="ARBA" id="ARBA00022475"/>
    </source>
</evidence>
<feature type="transmembrane region" description="Helical" evidence="9">
    <location>
        <begin position="79"/>
        <end position="98"/>
    </location>
</feature>
<feature type="transmembrane region" description="Helical" evidence="9">
    <location>
        <begin position="373"/>
        <end position="393"/>
    </location>
</feature>
<dbReference type="GO" id="GO:0015081">
    <property type="term" value="F:sodium ion transmembrane transporter activity"/>
    <property type="evidence" value="ECO:0007669"/>
    <property type="project" value="InterPro"/>
</dbReference>
<dbReference type="AlphaFoldDB" id="Q1MQS4"/>
<evidence type="ECO:0000256" key="7">
    <source>
        <dbReference type="ARBA" id="ARBA00023136"/>
    </source>
</evidence>
<dbReference type="InterPro" id="IPR018212">
    <property type="entry name" value="Na/solute_symporter_CS"/>
</dbReference>
<dbReference type="EMBL" id="AM180252">
    <property type="protein sequence ID" value="CAJ54653.1"/>
    <property type="molecule type" value="Genomic_DNA"/>
</dbReference>
<organism evidence="10 11">
    <name type="scientific">Lawsonia intracellularis (strain PHE/MN1-00)</name>
    <dbReference type="NCBI Taxonomy" id="363253"/>
    <lineage>
        <taxon>Bacteria</taxon>
        <taxon>Pseudomonadati</taxon>
        <taxon>Thermodesulfobacteriota</taxon>
        <taxon>Desulfovibrionia</taxon>
        <taxon>Desulfovibrionales</taxon>
        <taxon>Desulfovibrionaceae</taxon>
        <taxon>Lawsonia</taxon>
    </lineage>
</organism>
<evidence type="ECO:0000313" key="10">
    <source>
        <dbReference type="EMBL" id="CAJ54653.1"/>
    </source>
</evidence>
<evidence type="ECO:0000256" key="1">
    <source>
        <dbReference type="ARBA" id="ARBA00004141"/>
    </source>
</evidence>
<gene>
    <name evidence="10" type="primary">panF</name>
    <name evidence="10" type="ordered locus">LI0599</name>
</gene>
<dbReference type="GO" id="GO:0005886">
    <property type="term" value="C:plasma membrane"/>
    <property type="evidence" value="ECO:0007669"/>
    <property type="project" value="TreeGrafter"/>
</dbReference>
<dbReference type="InterPro" id="IPR001734">
    <property type="entry name" value="Na/solute_symporter"/>
</dbReference>
<feature type="transmembrane region" description="Helical" evidence="9">
    <location>
        <begin position="237"/>
        <end position="257"/>
    </location>
</feature>
<keyword evidence="7 9" id="KW-0472">Membrane</keyword>
<comment type="similarity">
    <text evidence="2 8">Belongs to the sodium:solute symporter (SSF) (TC 2.A.21) family.</text>
</comment>
<dbReference type="PROSITE" id="PS50283">
    <property type="entry name" value="NA_SOLUT_SYMP_3"/>
    <property type="match status" value="1"/>
</dbReference>
<protein>
    <submittedName>
        <fullName evidence="10">Na+/panthothenate symporter</fullName>
    </submittedName>
</protein>
<evidence type="ECO:0000256" key="2">
    <source>
        <dbReference type="ARBA" id="ARBA00006434"/>
    </source>
</evidence>
<dbReference type="InterPro" id="IPR038377">
    <property type="entry name" value="Na/Glc_symporter_sf"/>
</dbReference>
<dbReference type="Gene3D" id="1.20.1730.10">
    <property type="entry name" value="Sodium/glucose cotransporter"/>
    <property type="match status" value="1"/>
</dbReference>
<feature type="transmembrane region" description="Helical" evidence="9">
    <location>
        <begin position="323"/>
        <end position="352"/>
    </location>
</feature>
<feature type="transmembrane region" description="Helical" evidence="9">
    <location>
        <begin position="399"/>
        <end position="424"/>
    </location>
</feature>